<reference evidence="2 3" key="1">
    <citation type="submission" date="2018-08" db="EMBL/GenBank/DDBJ databases">
        <title>Meiothermus roseus NBRC 110900 genome sequencing project.</title>
        <authorList>
            <person name="Da Costa M.S."/>
            <person name="Albuquerque L."/>
            <person name="Raposo P."/>
            <person name="Froufe H.J.C."/>
            <person name="Barroso C.S."/>
            <person name="Egas C."/>
        </authorList>
    </citation>
    <scope>NUCLEOTIDE SEQUENCE [LARGE SCALE GENOMIC DNA]</scope>
    <source>
        <strain evidence="2 3">NBRC 110900</strain>
    </source>
</reference>
<evidence type="ECO:0000313" key="2">
    <source>
        <dbReference type="EMBL" id="RIH83390.1"/>
    </source>
</evidence>
<protein>
    <submittedName>
        <fullName evidence="2">Helix-turn-helix domain protein</fullName>
    </submittedName>
</protein>
<dbReference type="Pfam" id="PF12323">
    <property type="entry name" value="HTH_OrfB_IS605"/>
    <property type="match status" value="1"/>
</dbReference>
<feature type="domain" description="Transposase putative helix-turn-helix" evidence="1">
    <location>
        <begin position="1"/>
        <end position="47"/>
    </location>
</feature>
<accession>A0A399EJC2</accession>
<dbReference type="AlphaFoldDB" id="A0A399EJC2"/>
<dbReference type="InterPro" id="IPR021027">
    <property type="entry name" value="Transposase_put_HTH"/>
</dbReference>
<gene>
    <name evidence="2" type="ORF">Mrose_03061</name>
</gene>
<evidence type="ECO:0000259" key="1">
    <source>
        <dbReference type="Pfam" id="PF12323"/>
    </source>
</evidence>
<dbReference type="EMBL" id="QWLA01000078">
    <property type="protein sequence ID" value="RIH83390.1"/>
    <property type="molecule type" value="Genomic_DNA"/>
</dbReference>
<keyword evidence="3" id="KW-1185">Reference proteome</keyword>
<dbReference type="Proteomes" id="UP000265341">
    <property type="component" value="Unassembled WGS sequence"/>
</dbReference>
<evidence type="ECO:0000313" key="3">
    <source>
        <dbReference type="Proteomes" id="UP000265341"/>
    </source>
</evidence>
<proteinExistence type="predicted"/>
<sequence length="60" mass="7225">MRLRAYKYRLYPTPAQAEFLAKQFGCCRYVYNWALEQKSRAYQESKKGLSRFELDKRLGP</sequence>
<dbReference type="RefSeq" id="WP_220452349.1">
    <property type="nucleotide sequence ID" value="NZ_QWLA01000078.1"/>
</dbReference>
<name>A0A399EJC2_9DEIN</name>
<organism evidence="2 3">
    <name type="scientific">Calidithermus roseus</name>
    <dbReference type="NCBI Taxonomy" id="1644118"/>
    <lineage>
        <taxon>Bacteria</taxon>
        <taxon>Thermotogati</taxon>
        <taxon>Deinococcota</taxon>
        <taxon>Deinococci</taxon>
        <taxon>Thermales</taxon>
        <taxon>Thermaceae</taxon>
        <taxon>Calidithermus</taxon>
    </lineage>
</organism>
<comment type="caution">
    <text evidence="2">The sequence shown here is derived from an EMBL/GenBank/DDBJ whole genome shotgun (WGS) entry which is preliminary data.</text>
</comment>